<keyword evidence="3" id="KW-1185">Reference proteome</keyword>
<dbReference type="SUPFAM" id="SSF63707">
    <property type="entry name" value="Ganglioside M2 (gm2) activator"/>
    <property type="match status" value="1"/>
</dbReference>
<dbReference type="Gene3D" id="2.70.220.10">
    <property type="entry name" value="Ganglioside GM2 activator"/>
    <property type="match status" value="1"/>
</dbReference>
<organism evidence="2 3">
    <name type="scientific">Zophobas morio</name>
    <dbReference type="NCBI Taxonomy" id="2755281"/>
    <lineage>
        <taxon>Eukaryota</taxon>
        <taxon>Metazoa</taxon>
        <taxon>Ecdysozoa</taxon>
        <taxon>Arthropoda</taxon>
        <taxon>Hexapoda</taxon>
        <taxon>Insecta</taxon>
        <taxon>Pterygota</taxon>
        <taxon>Neoptera</taxon>
        <taxon>Endopterygota</taxon>
        <taxon>Coleoptera</taxon>
        <taxon>Polyphaga</taxon>
        <taxon>Cucujiformia</taxon>
        <taxon>Tenebrionidae</taxon>
        <taxon>Zophobas</taxon>
    </lineage>
</organism>
<evidence type="ECO:0000313" key="2">
    <source>
        <dbReference type="EMBL" id="KAJ3650402.1"/>
    </source>
</evidence>
<accession>A0AA38I730</accession>
<dbReference type="Proteomes" id="UP001168821">
    <property type="component" value="Unassembled WGS sequence"/>
</dbReference>
<comment type="caution">
    <text evidence="2">The sequence shown here is derived from an EMBL/GenBank/DDBJ whole genome shotgun (WGS) entry which is preliminary data.</text>
</comment>
<name>A0AA38I730_9CUCU</name>
<dbReference type="EMBL" id="JALNTZ010000005">
    <property type="protein sequence ID" value="KAJ3650402.1"/>
    <property type="molecule type" value="Genomic_DNA"/>
</dbReference>
<gene>
    <name evidence="2" type="ORF">Zmor_016505</name>
</gene>
<sequence>METAYLCPENDQLEVPISFIHINRINRTHKALSIDYTLNRPIDDKIEATLLVEKLENSGWLKVPSVPWQKNPCEYGKRIDKEGSIRFLKTLGLVQADACPIPGGNYSVKNYVLELPHSTPFWAGRFRCKFVMRIINTKKNIYCVMFIINIVEKVD</sequence>
<evidence type="ECO:0000256" key="1">
    <source>
        <dbReference type="ARBA" id="ARBA00022729"/>
    </source>
</evidence>
<dbReference type="InterPro" id="IPR036846">
    <property type="entry name" value="GM2-AP_sf"/>
</dbReference>
<proteinExistence type="predicted"/>
<dbReference type="PANTHER" id="PTHR21112">
    <property type="entry name" value="CHEMOSENSORY PROTEIN A 29A-RELATED"/>
    <property type="match status" value="1"/>
</dbReference>
<evidence type="ECO:0000313" key="3">
    <source>
        <dbReference type="Proteomes" id="UP001168821"/>
    </source>
</evidence>
<protein>
    <submittedName>
        <fullName evidence="2">Uncharacterized protein</fullName>
    </submittedName>
</protein>
<dbReference type="AlphaFoldDB" id="A0AA38I730"/>
<keyword evidence="1" id="KW-0732">Signal</keyword>
<dbReference type="PANTHER" id="PTHR21112:SF0">
    <property type="entry name" value="CHEMOSENSORY PROTEIN A 29A-RELATED"/>
    <property type="match status" value="1"/>
</dbReference>
<reference evidence="2" key="1">
    <citation type="journal article" date="2023" name="G3 (Bethesda)">
        <title>Whole genome assemblies of Zophobas morio and Tenebrio molitor.</title>
        <authorList>
            <person name="Kaur S."/>
            <person name="Stinson S.A."/>
            <person name="diCenzo G.C."/>
        </authorList>
    </citation>
    <scope>NUCLEOTIDE SEQUENCE</scope>
    <source>
        <strain evidence="2">QUZm001</strain>
    </source>
</reference>